<feature type="region of interest" description="Disordered" evidence="1">
    <location>
        <begin position="1"/>
        <end position="35"/>
    </location>
</feature>
<proteinExistence type="predicted"/>
<dbReference type="Pfam" id="PF13472">
    <property type="entry name" value="Lipase_GDSL_2"/>
    <property type="match status" value="1"/>
</dbReference>
<dbReference type="Proteomes" id="UP000289784">
    <property type="component" value="Unassembled WGS sequence"/>
</dbReference>
<organism evidence="3 4">
    <name type="scientific">Pseudoxanthomonas composti</name>
    <dbReference type="NCBI Taxonomy" id="2137479"/>
    <lineage>
        <taxon>Bacteria</taxon>
        <taxon>Pseudomonadati</taxon>
        <taxon>Pseudomonadota</taxon>
        <taxon>Gammaproteobacteria</taxon>
        <taxon>Lysobacterales</taxon>
        <taxon>Lysobacteraceae</taxon>
        <taxon>Pseudoxanthomonas</taxon>
    </lineage>
</organism>
<keyword evidence="4" id="KW-1185">Reference proteome</keyword>
<dbReference type="InterPro" id="IPR036514">
    <property type="entry name" value="SGNH_hydro_sf"/>
</dbReference>
<accession>A0A4Q1JU25</accession>
<feature type="domain" description="SGNH hydrolase-type esterase" evidence="2">
    <location>
        <begin position="67"/>
        <end position="215"/>
    </location>
</feature>
<dbReference type="OrthoDB" id="9790057at2"/>
<dbReference type="InterPro" id="IPR013830">
    <property type="entry name" value="SGNH_hydro"/>
</dbReference>
<dbReference type="EMBL" id="SAWZ01000006">
    <property type="protein sequence ID" value="RXR04440.1"/>
    <property type="molecule type" value="Genomic_DNA"/>
</dbReference>
<dbReference type="CDD" id="cd04502">
    <property type="entry name" value="SGNH_hydrolase_like_7"/>
    <property type="match status" value="1"/>
</dbReference>
<evidence type="ECO:0000313" key="4">
    <source>
        <dbReference type="Proteomes" id="UP000289784"/>
    </source>
</evidence>
<gene>
    <name evidence="3" type="ORF">EPA99_12820</name>
</gene>
<sequence length="226" mass="24724">MRPQASPAASAPSASAQSAAPTVGKEGQVSNAAWEQDMRDFAARDAANPPPRDAVLFIGSSSIRMWETLAQDFPGTPVINRGFGGSEVRDSTWYADRIVTPYKPRQIVFYAGDNDLNSGRSPQQVAADVQAFIARVRRDLPGVPVVYLSIKPSPSRANLLPQIRQANALIQQRTAQMRDVRYVDVFTPMLGPDGQPRPALFREDMLHMTADGYALWTKALAPYIAP</sequence>
<protein>
    <recommendedName>
        <fullName evidence="2">SGNH hydrolase-type esterase domain-containing protein</fullName>
    </recommendedName>
</protein>
<reference evidence="3 4" key="1">
    <citation type="submission" date="2019-01" db="EMBL/GenBank/DDBJ databases">
        <title>Pseudoxanthomonas composti sp. nov., isolated from compost.</title>
        <authorList>
            <person name="Yang G."/>
        </authorList>
    </citation>
    <scope>NUCLEOTIDE SEQUENCE [LARGE SCALE GENOMIC DNA]</scope>
    <source>
        <strain evidence="3 4">GSS15</strain>
    </source>
</reference>
<evidence type="ECO:0000256" key="1">
    <source>
        <dbReference type="SAM" id="MobiDB-lite"/>
    </source>
</evidence>
<evidence type="ECO:0000313" key="3">
    <source>
        <dbReference type="EMBL" id="RXR04440.1"/>
    </source>
</evidence>
<comment type="caution">
    <text evidence="3">The sequence shown here is derived from an EMBL/GenBank/DDBJ whole genome shotgun (WGS) entry which is preliminary data.</text>
</comment>
<dbReference type="RefSeq" id="WP_129471711.1">
    <property type="nucleotide sequence ID" value="NZ_SAWZ01000006.1"/>
</dbReference>
<evidence type="ECO:0000259" key="2">
    <source>
        <dbReference type="Pfam" id="PF13472"/>
    </source>
</evidence>
<dbReference type="SUPFAM" id="SSF52266">
    <property type="entry name" value="SGNH hydrolase"/>
    <property type="match status" value="1"/>
</dbReference>
<feature type="compositionally biased region" description="Low complexity" evidence="1">
    <location>
        <begin position="1"/>
        <end position="21"/>
    </location>
</feature>
<dbReference type="Gene3D" id="3.40.50.1110">
    <property type="entry name" value="SGNH hydrolase"/>
    <property type="match status" value="1"/>
</dbReference>
<dbReference type="AlphaFoldDB" id="A0A4Q1JU25"/>
<dbReference type="PANTHER" id="PTHR30383:SF5">
    <property type="entry name" value="SGNH HYDROLASE-TYPE ESTERASE DOMAIN-CONTAINING PROTEIN"/>
    <property type="match status" value="1"/>
</dbReference>
<dbReference type="PANTHER" id="PTHR30383">
    <property type="entry name" value="THIOESTERASE 1/PROTEASE 1/LYSOPHOSPHOLIPASE L1"/>
    <property type="match status" value="1"/>
</dbReference>
<name>A0A4Q1JU25_9GAMM</name>
<dbReference type="GO" id="GO:0004622">
    <property type="term" value="F:phosphatidylcholine lysophospholipase activity"/>
    <property type="evidence" value="ECO:0007669"/>
    <property type="project" value="TreeGrafter"/>
</dbReference>
<dbReference type="InterPro" id="IPR051532">
    <property type="entry name" value="Ester_Hydrolysis_Enzymes"/>
</dbReference>